<evidence type="ECO:0000256" key="3">
    <source>
        <dbReference type="ARBA" id="ARBA00022605"/>
    </source>
</evidence>
<evidence type="ECO:0000256" key="6">
    <source>
        <dbReference type="ARBA" id="ARBA00022822"/>
    </source>
</evidence>
<dbReference type="GeneID" id="64574882"/>
<dbReference type="NCBIfam" id="TIGR01245">
    <property type="entry name" value="trpD"/>
    <property type="match status" value="1"/>
</dbReference>
<evidence type="ECO:0000256" key="4">
    <source>
        <dbReference type="ARBA" id="ARBA00022676"/>
    </source>
</evidence>
<evidence type="ECO:0000313" key="13">
    <source>
        <dbReference type="Proteomes" id="UP000663131"/>
    </source>
</evidence>
<evidence type="ECO:0000256" key="8">
    <source>
        <dbReference type="ARBA" id="ARBA00061500"/>
    </source>
</evidence>
<keyword evidence="6" id="KW-0822">Tryptophan biosynthesis</keyword>
<name>A0A871R8H1_DEKBR</name>
<keyword evidence="7" id="KW-0057">Aromatic amino acid biosynthesis</keyword>
<dbReference type="EMBL" id="CP063137">
    <property type="protein sequence ID" value="QOU22773.1"/>
    <property type="molecule type" value="Genomic_DNA"/>
</dbReference>
<evidence type="ECO:0000256" key="7">
    <source>
        <dbReference type="ARBA" id="ARBA00023141"/>
    </source>
</evidence>
<dbReference type="GO" id="GO:0000162">
    <property type="term" value="P:L-tryptophan biosynthetic process"/>
    <property type="evidence" value="ECO:0007669"/>
    <property type="project" value="UniProtKB-KW"/>
</dbReference>
<dbReference type="HAMAP" id="MF_00211">
    <property type="entry name" value="TrpD"/>
    <property type="match status" value="1"/>
</dbReference>
<evidence type="ECO:0000259" key="10">
    <source>
        <dbReference type="Pfam" id="PF00591"/>
    </source>
</evidence>
<dbReference type="OrthoDB" id="427800at2759"/>
<dbReference type="InterPro" id="IPR005940">
    <property type="entry name" value="Anthranilate_Pribosyl_Tfrase"/>
</dbReference>
<dbReference type="RefSeq" id="XP_041139266.1">
    <property type="nucleotide sequence ID" value="XM_041281475.1"/>
</dbReference>
<dbReference type="InterPro" id="IPR000312">
    <property type="entry name" value="Glycosyl_Trfase_fam3"/>
</dbReference>
<dbReference type="FunFam" id="3.40.1030.10:FF:000002">
    <property type="entry name" value="Anthranilate phosphoribosyltransferase"/>
    <property type="match status" value="1"/>
</dbReference>
<evidence type="ECO:0000256" key="9">
    <source>
        <dbReference type="ARBA" id="ARBA00071401"/>
    </source>
</evidence>
<evidence type="ECO:0000259" key="11">
    <source>
        <dbReference type="Pfam" id="PF02885"/>
    </source>
</evidence>
<dbReference type="KEGG" id="bbrx:BRETT_002958"/>
<dbReference type="GO" id="GO:0005829">
    <property type="term" value="C:cytosol"/>
    <property type="evidence" value="ECO:0007669"/>
    <property type="project" value="TreeGrafter"/>
</dbReference>
<dbReference type="SUPFAM" id="SSF52418">
    <property type="entry name" value="Nucleoside phosphorylase/phosphoribosyltransferase catalytic domain"/>
    <property type="match status" value="1"/>
</dbReference>
<comment type="similarity">
    <text evidence="8">Belongs to the anthranilate phosphoribosyltransferase family.</text>
</comment>
<dbReference type="Gene3D" id="1.20.970.10">
    <property type="entry name" value="Transferase, Pyrimidine Nucleoside Phosphorylase, Chain C"/>
    <property type="match status" value="1"/>
</dbReference>
<keyword evidence="5" id="KW-0808">Transferase</keyword>
<protein>
    <recommendedName>
        <fullName evidence="9">Anthranilate phosphoribosyltransferase</fullName>
        <ecNumber evidence="2">2.4.2.18</ecNumber>
    </recommendedName>
</protein>
<keyword evidence="4" id="KW-0328">Glycosyltransferase</keyword>
<keyword evidence="3" id="KW-0028">Amino-acid biosynthesis</keyword>
<dbReference type="GO" id="GO:0004048">
    <property type="term" value="F:anthranilate phosphoribosyltransferase activity"/>
    <property type="evidence" value="ECO:0007669"/>
    <property type="project" value="UniProtKB-EC"/>
</dbReference>
<dbReference type="AlphaFoldDB" id="A0A871R8H1"/>
<proteinExistence type="inferred from homology"/>
<reference evidence="12" key="2">
    <citation type="journal article" name="BMC Genomics">
        <title>New genome assemblies reveal patterns of domestication and adaptation across Brettanomyces (Dekkera) species.</title>
        <authorList>
            <person name="Roach M.J."/>
            <person name="Borneman A.R."/>
        </authorList>
    </citation>
    <scope>NUCLEOTIDE SEQUENCE</scope>
    <source>
        <strain evidence="12">UCD 2041</strain>
    </source>
</reference>
<evidence type="ECO:0000313" key="12">
    <source>
        <dbReference type="EMBL" id="QOU22773.1"/>
    </source>
</evidence>
<evidence type="ECO:0000256" key="2">
    <source>
        <dbReference type="ARBA" id="ARBA00011948"/>
    </source>
</evidence>
<dbReference type="EC" id="2.4.2.18" evidence="2"/>
<feature type="domain" description="Glycosyl transferase family 3" evidence="10">
    <location>
        <begin position="85"/>
        <end position="347"/>
    </location>
</feature>
<dbReference type="Pfam" id="PF00591">
    <property type="entry name" value="Glycos_transf_3"/>
    <property type="match status" value="1"/>
</dbReference>
<dbReference type="PANTHER" id="PTHR43285:SF2">
    <property type="entry name" value="ANTHRANILATE PHOSPHORIBOSYLTRANSFERASE"/>
    <property type="match status" value="1"/>
</dbReference>
<evidence type="ECO:0000256" key="1">
    <source>
        <dbReference type="ARBA" id="ARBA00004907"/>
    </source>
</evidence>
<dbReference type="InterPro" id="IPR035902">
    <property type="entry name" value="Nuc_phospho_transferase"/>
</dbReference>
<accession>A0A871R8H1</accession>
<feature type="domain" description="Glycosyl transferase family 3 N-terminal" evidence="11">
    <location>
        <begin position="7"/>
        <end position="69"/>
    </location>
</feature>
<dbReference type="Pfam" id="PF02885">
    <property type="entry name" value="Glycos_trans_3N"/>
    <property type="match status" value="1"/>
</dbReference>
<organism evidence="12 13">
    <name type="scientific">Dekkera bruxellensis</name>
    <name type="common">Brettanomyces custersii</name>
    <dbReference type="NCBI Taxonomy" id="5007"/>
    <lineage>
        <taxon>Eukaryota</taxon>
        <taxon>Fungi</taxon>
        <taxon>Dikarya</taxon>
        <taxon>Ascomycota</taxon>
        <taxon>Saccharomycotina</taxon>
        <taxon>Pichiomycetes</taxon>
        <taxon>Pichiales</taxon>
        <taxon>Pichiaceae</taxon>
        <taxon>Brettanomyces</taxon>
    </lineage>
</organism>
<sequence>MAKVLTPYIQALLENPPTLTQTQFTKALRLIFDGEANDIEISSFLTAIRLRKIDFDSEFIANAVQTILEYSDKIDLSKIDPDGYFDIVGTGGDSQNTFNVSTSAAIIGAGMGLNVCKHGGKASTSKSGAGDLMSKLGVNLMKVNADSVPTVVNESNMCFLFAPAFHRGMGKVVNVRKNLGIPTIFNILGPLLNPIPLKGRILGVYTRELGETYCMAAIKSDKKKGRRPARTFVVWGEVGLDEFSPTGKSVVWNYNEKNDEIEEFTVSPKDFGLPDHSLNLVRSGTPEENAVKLREILSLKSIKPGDDALVDYILMNSSALAVMGGLTDNWKEGVNIAIQSITSGSALRALDKFVESVDRL</sequence>
<dbReference type="InterPro" id="IPR036320">
    <property type="entry name" value="Glycosyl_Trfase_fam3_N_dom_sf"/>
</dbReference>
<gene>
    <name evidence="12" type="ORF">BRETT_002958</name>
</gene>
<dbReference type="PANTHER" id="PTHR43285">
    <property type="entry name" value="ANTHRANILATE PHOSPHORIBOSYLTRANSFERASE"/>
    <property type="match status" value="1"/>
</dbReference>
<reference evidence="12" key="1">
    <citation type="submission" date="2020-10" db="EMBL/GenBank/DDBJ databases">
        <authorList>
            <person name="Palmer J.M."/>
        </authorList>
    </citation>
    <scope>NUCLEOTIDE SEQUENCE</scope>
    <source>
        <strain evidence="12">UCD 2041</strain>
    </source>
</reference>
<dbReference type="InterPro" id="IPR017459">
    <property type="entry name" value="Glycosyl_Trfase_fam3_N_dom"/>
</dbReference>
<comment type="pathway">
    <text evidence="1">Amino-acid biosynthesis; L-tryptophan biosynthesis; L-tryptophan from chorismate: step 2/5.</text>
</comment>
<dbReference type="Gene3D" id="3.40.1030.10">
    <property type="entry name" value="Nucleoside phosphorylase/phosphoribosyltransferase catalytic domain"/>
    <property type="match status" value="1"/>
</dbReference>
<evidence type="ECO:0000256" key="5">
    <source>
        <dbReference type="ARBA" id="ARBA00022679"/>
    </source>
</evidence>
<dbReference type="Proteomes" id="UP000663131">
    <property type="component" value="Chromosome 9"/>
</dbReference>
<dbReference type="SUPFAM" id="SSF47648">
    <property type="entry name" value="Nucleoside phosphorylase/phosphoribosyltransferase N-terminal domain"/>
    <property type="match status" value="1"/>
</dbReference>